<dbReference type="HAMAP" id="MF_01306_B">
    <property type="entry name" value="Ribosomal_uS4_B"/>
    <property type="match status" value="1"/>
</dbReference>
<comment type="function">
    <text evidence="7">With S5 and S12 plays an important role in translational accuracy.</text>
</comment>
<dbReference type="Gene3D" id="3.10.290.10">
    <property type="entry name" value="RNA-binding S4 domain"/>
    <property type="match status" value="1"/>
</dbReference>
<dbReference type="NCBIfam" id="TIGR01017">
    <property type="entry name" value="rpsD_bact"/>
    <property type="match status" value="1"/>
</dbReference>
<evidence type="ECO:0000313" key="12">
    <source>
        <dbReference type="Proteomes" id="UP000070505"/>
    </source>
</evidence>
<dbReference type="GO" id="GO:0003735">
    <property type="term" value="F:structural constituent of ribosome"/>
    <property type="evidence" value="ECO:0007669"/>
    <property type="project" value="InterPro"/>
</dbReference>
<dbReference type="PROSITE" id="PS50889">
    <property type="entry name" value="S4"/>
    <property type="match status" value="1"/>
</dbReference>
<evidence type="ECO:0000256" key="5">
    <source>
        <dbReference type="ARBA" id="ARBA00023274"/>
    </source>
</evidence>
<sequence length="255" mass="28849">MGRHANLAIYVFVCNARRSTGEAGSARIIIRFDSRSVQITTELKGLVMTNIQRSRRQVRLSRSLGIALTPKAQRIFEKRPYAPGEHGRTRRRTESDYAVRLREKQRLRAQYGLSEKQLRAVYEKGTHTAGQTGDAMLTDLETRLDALVLRAGFARTTAQARQFVVHRHILVDGNLVDRPSYRVKPGQTIQVRAKSQTMVPFQIAAEGVHRDVLPAVPGYLDVNLASLKATLTRKPEVDQIPVEVNIQYVVEYYAR</sequence>
<evidence type="ECO:0000259" key="9">
    <source>
        <dbReference type="SMART" id="SM00363"/>
    </source>
</evidence>
<protein>
    <recommendedName>
        <fullName evidence="6 7">Small ribosomal subunit protein uS4</fullName>
    </recommendedName>
</protein>
<feature type="domain" description="RNA-binding S4" evidence="9">
    <location>
        <begin position="142"/>
        <end position="204"/>
    </location>
</feature>
<dbReference type="PROSITE" id="PS00632">
    <property type="entry name" value="RIBOSOMAL_S4"/>
    <property type="match status" value="1"/>
</dbReference>
<dbReference type="SMART" id="SM00363">
    <property type="entry name" value="S4"/>
    <property type="match status" value="1"/>
</dbReference>
<evidence type="ECO:0000256" key="4">
    <source>
        <dbReference type="ARBA" id="ARBA00022980"/>
    </source>
</evidence>
<dbReference type="AlphaFoldDB" id="A0A135Z1U1"/>
<evidence type="ECO:0000256" key="8">
    <source>
        <dbReference type="RuleBase" id="RU003699"/>
    </source>
</evidence>
<keyword evidence="3 7" id="KW-0694">RNA-binding</keyword>
<dbReference type="PATRIC" id="fig|2702.101.peg.1324"/>
<comment type="subunit">
    <text evidence="7">Part of the 30S ribosomal subunit. Contacts protein S5. The interaction surface between S4 and S5 is involved in control of translational fidelity.</text>
</comment>
<evidence type="ECO:0000256" key="6">
    <source>
        <dbReference type="ARBA" id="ARBA00035254"/>
    </source>
</evidence>
<evidence type="ECO:0000259" key="10">
    <source>
        <dbReference type="SMART" id="SM01390"/>
    </source>
</evidence>
<dbReference type="Pfam" id="PF00163">
    <property type="entry name" value="Ribosomal_S4"/>
    <property type="match status" value="1"/>
</dbReference>
<proteinExistence type="inferred from homology"/>
<keyword evidence="5 7" id="KW-0687">Ribonucleoprotein</keyword>
<feature type="domain" description="Small ribosomal subunit protein uS4 N-terminal" evidence="10">
    <location>
        <begin position="52"/>
        <end position="141"/>
    </location>
</feature>
<dbReference type="PANTHER" id="PTHR11831">
    <property type="entry name" value="30S 40S RIBOSOMAL PROTEIN"/>
    <property type="match status" value="1"/>
</dbReference>
<dbReference type="PANTHER" id="PTHR11831:SF4">
    <property type="entry name" value="SMALL RIBOSOMAL SUBUNIT PROTEIN US4M"/>
    <property type="match status" value="1"/>
</dbReference>
<name>A0A135Z1U1_GARVA</name>
<dbReference type="Pfam" id="PF01479">
    <property type="entry name" value="S4"/>
    <property type="match status" value="1"/>
</dbReference>
<dbReference type="Gene3D" id="1.10.1050.10">
    <property type="entry name" value="Ribosomal Protein S4 Delta 41, Chain A, domain 1"/>
    <property type="match status" value="1"/>
</dbReference>
<evidence type="ECO:0000256" key="2">
    <source>
        <dbReference type="ARBA" id="ARBA00022730"/>
    </source>
</evidence>
<dbReference type="InterPro" id="IPR001912">
    <property type="entry name" value="Ribosomal_uS4_N"/>
</dbReference>
<dbReference type="GO" id="GO:0015935">
    <property type="term" value="C:small ribosomal subunit"/>
    <property type="evidence" value="ECO:0007669"/>
    <property type="project" value="InterPro"/>
</dbReference>
<keyword evidence="2 7" id="KW-0699">rRNA-binding</keyword>
<dbReference type="InterPro" id="IPR036986">
    <property type="entry name" value="S4_RNA-bd_sf"/>
</dbReference>
<dbReference type="CDD" id="cd00165">
    <property type="entry name" value="S4"/>
    <property type="match status" value="1"/>
</dbReference>
<dbReference type="FunFam" id="3.10.290.10:FF:000001">
    <property type="entry name" value="30S ribosomal protein S4"/>
    <property type="match status" value="1"/>
</dbReference>
<evidence type="ECO:0000256" key="7">
    <source>
        <dbReference type="HAMAP-Rule" id="MF_01306"/>
    </source>
</evidence>
<comment type="caution">
    <text evidence="11">The sequence shown here is derived from an EMBL/GenBank/DDBJ whole genome shotgun (WGS) entry which is preliminary data.</text>
</comment>
<dbReference type="GO" id="GO:0042274">
    <property type="term" value="P:ribosomal small subunit biogenesis"/>
    <property type="evidence" value="ECO:0007669"/>
    <property type="project" value="TreeGrafter"/>
</dbReference>
<dbReference type="NCBIfam" id="NF003717">
    <property type="entry name" value="PRK05327.1"/>
    <property type="match status" value="1"/>
</dbReference>
<dbReference type="EMBL" id="LSRC01000061">
    <property type="protein sequence ID" value="KXI15607.1"/>
    <property type="molecule type" value="Genomic_DNA"/>
</dbReference>
<evidence type="ECO:0000256" key="1">
    <source>
        <dbReference type="ARBA" id="ARBA00007465"/>
    </source>
</evidence>
<reference evidence="12" key="1">
    <citation type="submission" date="2016-02" db="EMBL/GenBank/DDBJ databases">
        <authorList>
            <person name="Mitreva M."/>
            <person name="Pepin K.H."/>
            <person name="Mihindukulasuriya K.A."/>
            <person name="Fulton R."/>
            <person name="Fronick C."/>
            <person name="O'Laughlin M."/>
            <person name="Miner T."/>
            <person name="Herter B."/>
            <person name="Rosa B.A."/>
            <person name="Cordes M."/>
            <person name="Tomlinson C."/>
            <person name="Wollam A."/>
            <person name="Palsikar V.B."/>
            <person name="Mardis E.R."/>
            <person name="Wilson R.K."/>
        </authorList>
    </citation>
    <scope>NUCLEOTIDE SEQUENCE [LARGE SCALE GENOMIC DNA]</scope>
    <source>
        <strain evidence="12">CMW7778B</strain>
    </source>
</reference>
<keyword evidence="4 7" id="KW-0689">Ribosomal protein</keyword>
<dbReference type="Proteomes" id="UP000070505">
    <property type="component" value="Unassembled WGS sequence"/>
</dbReference>
<evidence type="ECO:0000313" key="11">
    <source>
        <dbReference type="EMBL" id="KXI15607.1"/>
    </source>
</evidence>
<dbReference type="InterPro" id="IPR018079">
    <property type="entry name" value="Ribosomal_uS4_CS"/>
</dbReference>
<dbReference type="InterPro" id="IPR022801">
    <property type="entry name" value="Ribosomal_uS4"/>
</dbReference>
<dbReference type="InterPro" id="IPR002942">
    <property type="entry name" value="S4_RNA-bd"/>
</dbReference>
<dbReference type="SMART" id="SM01390">
    <property type="entry name" value="Ribosomal_S4"/>
    <property type="match status" value="1"/>
</dbReference>
<gene>
    <name evidence="7" type="primary">rpsD</name>
    <name evidence="11" type="ORF">HMPREF3230_01341</name>
</gene>
<comment type="function">
    <text evidence="7">One of the primary rRNA binding proteins, it binds directly to 16S rRNA where it nucleates assembly of the body of the 30S subunit.</text>
</comment>
<dbReference type="GO" id="GO:0019843">
    <property type="term" value="F:rRNA binding"/>
    <property type="evidence" value="ECO:0007669"/>
    <property type="project" value="UniProtKB-UniRule"/>
</dbReference>
<organism evidence="11 12">
    <name type="scientific">Gardnerella vaginalis</name>
    <dbReference type="NCBI Taxonomy" id="2702"/>
    <lineage>
        <taxon>Bacteria</taxon>
        <taxon>Bacillati</taxon>
        <taxon>Actinomycetota</taxon>
        <taxon>Actinomycetes</taxon>
        <taxon>Bifidobacteriales</taxon>
        <taxon>Bifidobacteriaceae</taxon>
        <taxon>Gardnerella</taxon>
    </lineage>
</organism>
<accession>A0A135Z1U1</accession>
<dbReference type="InterPro" id="IPR005709">
    <property type="entry name" value="Ribosomal_uS4_bac-type"/>
</dbReference>
<dbReference type="GO" id="GO:0006412">
    <property type="term" value="P:translation"/>
    <property type="evidence" value="ECO:0007669"/>
    <property type="project" value="UniProtKB-UniRule"/>
</dbReference>
<evidence type="ECO:0000256" key="3">
    <source>
        <dbReference type="ARBA" id="ARBA00022884"/>
    </source>
</evidence>
<comment type="similarity">
    <text evidence="1 7 8">Belongs to the universal ribosomal protein uS4 family.</text>
</comment>
<dbReference type="SUPFAM" id="SSF55174">
    <property type="entry name" value="Alpha-L RNA-binding motif"/>
    <property type="match status" value="1"/>
</dbReference>